<evidence type="ECO:0000259" key="3">
    <source>
        <dbReference type="Pfam" id="PF07602"/>
    </source>
</evidence>
<dbReference type="InterPro" id="IPR039448">
    <property type="entry name" value="Beta_helix"/>
</dbReference>
<dbReference type="GO" id="GO:0005509">
    <property type="term" value="F:calcium ion binding"/>
    <property type="evidence" value="ECO:0007669"/>
    <property type="project" value="InterPro"/>
</dbReference>
<dbReference type="InterPro" id="IPR028974">
    <property type="entry name" value="TSP_type-3_rpt"/>
</dbReference>
<dbReference type="InterPro" id="IPR008979">
    <property type="entry name" value="Galactose-bd-like_sf"/>
</dbReference>
<evidence type="ECO:0000259" key="5">
    <source>
        <dbReference type="Pfam" id="PF18962"/>
    </source>
</evidence>
<dbReference type="PANTHER" id="PTHR36453">
    <property type="entry name" value="SECRETED PROTEIN-RELATED"/>
    <property type="match status" value="1"/>
</dbReference>
<dbReference type="NCBIfam" id="TIGR04183">
    <property type="entry name" value="Por_Secre_tail"/>
    <property type="match status" value="1"/>
</dbReference>
<protein>
    <submittedName>
        <fullName evidence="6">Uncharacterized protein</fullName>
    </submittedName>
</protein>
<name>W7XWL1_9BACT</name>
<dbReference type="Pfam" id="PF02018">
    <property type="entry name" value="CBM_4_9"/>
    <property type="match status" value="1"/>
</dbReference>
<dbReference type="STRING" id="869213.GCA_000517085_01791"/>
<dbReference type="Gene3D" id="2.60.120.260">
    <property type="entry name" value="Galactose-binding domain-like"/>
    <property type="match status" value="1"/>
</dbReference>
<dbReference type="SMART" id="SM00710">
    <property type="entry name" value="PbH1"/>
    <property type="match status" value="3"/>
</dbReference>
<sequence>MKNLLFKSSIFLLFVFINPLFGFAQNILKNPGFESDLSDWVYGSWGGPSASFVITDEFVQEGSKAAKATVSVADADAGKIFFRQQNLALSTDEEYHLSFYIFSNSGNEESIDLSVYSHTNMDGAAWGTVFSVTDITFQGDGNWHKIAYSFTPSVVAGEPDFDHLALSLSLARNVSTIYLDHFVLTTDMVDEAHEAQHYYVSKVGDDANVGSEDSPFLTIAKAASMVKAGDVVTIKEGTYEETLAPASSGTAEKPIVFQAAAGEKVILTAMQEVGDWELDEGSVYKTTVDWSLGQNNFVMNGADACQLARWPNKTDKDPFVLNSLRNTGGTDGSVVSNARLEYSPGIQNIDWSDGGYLFFYCDKGGSGWTSWRAWITSNNTNSVTFDLPDSPTWLGGQHPPAWLGDFFLVGAKGALDYANEWFLDEASHTLYLQTPDGQMPEDGQIQVRKRKVCINLNNKSYIHIKNMAVFGGSIEMTGNANYNLVSGVSSYYGNFTEGVINNFSANEQSVNIEGSYNTIDKCEIAFGAASGIRDAGAYTTISNCFIHDFDFLGNYDCPVNLRGGSYTTLKNNTIYNAGRDCIQMFNANSEIAYNNIYRSNLIADDCGLLYTVGGPHYAEIHHNWFHDTESRGDLHKAAGIYLDNDASSFSVHHNAVWNTEWNSIQINWNGTDIDIFNNTLWEGEGAMGAWHMDGTAFSNVRVWNNLANNNEWEEQSDQQNNLSVTVGNPFTDLDAGDLTLKASSSAIDYGRVIDGITDGFVGDNPDVGAYEYGTTAWTAGTNWLLAEGPNKLGCYGLPGDDCSVNPDLSELDTDGDGVSDDIDQCPNTEPGKEVDDKGCVNVSVGSLEEVNMNIYPNPVKGNFLIIETGDLTGGNFLYEIYSPSGSKVKSGWVDQYSAQVRLDISGLPAGCFFMVFKNAHLQVGTKFIKL</sequence>
<dbReference type="SUPFAM" id="SSF103647">
    <property type="entry name" value="TSP type-3 repeat"/>
    <property type="match status" value="1"/>
</dbReference>
<dbReference type="eggNOG" id="COG3420">
    <property type="taxonomic scope" value="Bacteria"/>
</dbReference>
<keyword evidence="7" id="KW-1185">Reference proteome</keyword>
<proteinExistence type="predicted"/>
<dbReference type="InterPro" id="IPR003305">
    <property type="entry name" value="CenC_carb-bd"/>
</dbReference>
<dbReference type="InterPro" id="IPR006626">
    <property type="entry name" value="PbH1"/>
</dbReference>
<evidence type="ECO:0000259" key="2">
    <source>
        <dbReference type="Pfam" id="PF02018"/>
    </source>
</evidence>
<dbReference type="PANTHER" id="PTHR36453:SF1">
    <property type="entry name" value="RIGHT HANDED BETA HELIX DOMAIN-CONTAINING PROTEIN"/>
    <property type="match status" value="1"/>
</dbReference>
<dbReference type="InterPro" id="IPR011459">
    <property type="entry name" value="DUF1565"/>
</dbReference>
<dbReference type="GO" id="GO:0016798">
    <property type="term" value="F:hydrolase activity, acting on glycosyl bonds"/>
    <property type="evidence" value="ECO:0007669"/>
    <property type="project" value="InterPro"/>
</dbReference>
<dbReference type="OrthoDB" id="9763537at2"/>
<reference evidence="6 7" key="1">
    <citation type="journal article" date="2014" name="Genome Announc.">
        <title>Draft Genome Sequence of Cytophaga fermentans JCM 21142T, a Facultative Anaerobe Isolated from Marine Mud.</title>
        <authorList>
            <person name="Starns D."/>
            <person name="Oshima K."/>
            <person name="Suda W."/>
            <person name="Iino T."/>
            <person name="Yuki M."/>
            <person name="Inoue J."/>
            <person name="Kitamura K."/>
            <person name="Iida T."/>
            <person name="Darby A."/>
            <person name="Hattori M."/>
            <person name="Ohkuma M."/>
        </authorList>
    </citation>
    <scope>NUCLEOTIDE SEQUENCE [LARGE SCALE GENOMIC DNA]</scope>
    <source>
        <strain evidence="6 7">JCM 21142</strain>
    </source>
</reference>
<feature type="domain" description="DUF1565" evidence="3">
    <location>
        <begin position="204"/>
        <end position="242"/>
    </location>
</feature>
<feature type="domain" description="Right handed beta helix" evidence="4">
    <location>
        <begin position="500"/>
        <end position="632"/>
    </location>
</feature>
<dbReference type="Pfam" id="PF07602">
    <property type="entry name" value="DUF1565"/>
    <property type="match status" value="1"/>
</dbReference>
<dbReference type="InterPro" id="IPR026444">
    <property type="entry name" value="Secre_tail"/>
</dbReference>
<gene>
    <name evidence="6" type="ORF">JCM21142_41371</name>
</gene>
<evidence type="ECO:0000256" key="1">
    <source>
        <dbReference type="ARBA" id="ARBA00022801"/>
    </source>
</evidence>
<dbReference type="SUPFAM" id="SSF51126">
    <property type="entry name" value="Pectin lyase-like"/>
    <property type="match status" value="1"/>
</dbReference>
<feature type="domain" description="CBM-cenC" evidence="2">
    <location>
        <begin position="25"/>
        <end position="153"/>
    </location>
</feature>
<dbReference type="Pfam" id="PF13229">
    <property type="entry name" value="Beta_helix"/>
    <property type="match status" value="1"/>
</dbReference>
<evidence type="ECO:0000313" key="7">
    <source>
        <dbReference type="Proteomes" id="UP000019402"/>
    </source>
</evidence>
<dbReference type="AlphaFoldDB" id="W7XWL1"/>
<keyword evidence="1" id="KW-0378">Hydrolase</keyword>
<evidence type="ECO:0000313" key="6">
    <source>
        <dbReference type="EMBL" id="GAF02730.1"/>
    </source>
</evidence>
<dbReference type="SUPFAM" id="SSF49785">
    <property type="entry name" value="Galactose-binding domain-like"/>
    <property type="match status" value="1"/>
</dbReference>
<feature type="domain" description="Secretion system C-terminal sorting" evidence="5">
    <location>
        <begin position="854"/>
        <end position="928"/>
    </location>
</feature>
<dbReference type="Proteomes" id="UP000019402">
    <property type="component" value="Unassembled WGS sequence"/>
</dbReference>
<dbReference type="InterPro" id="IPR011050">
    <property type="entry name" value="Pectin_lyase_fold/virulence"/>
</dbReference>
<comment type="caution">
    <text evidence="6">The sequence shown here is derived from an EMBL/GenBank/DDBJ whole genome shotgun (WGS) entry which is preliminary data.</text>
</comment>
<accession>W7XWL1</accession>
<dbReference type="Gene3D" id="2.160.20.10">
    <property type="entry name" value="Single-stranded right-handed beta-helix, Pectin lyase-like"/>
    <property type="match status" value="2"/>
</dbReference>
<dbReference type="EMBL" id="BAMD01000012">
    <property type="protein sequence ID" value="GAF02730.1"/>
    <property type="molecule type" value="Genomic_DNA"/>
</dbReference>
<organism evidence="6 7">
    <name type="scientific">Saccharicrinis fermentans DSM 9555 = JCM 21142</name>
    <dbReference type="NCBI Taxonomy" id="869213"/>
    <lineage>
        <taxon>Bacteria</taxon>
        <taxon>Pseudomonadati</taxon>
        <taxon>Bacteroidota</taxon>
        <taxon>Bacteroidia</taxon>
        <taxon>Marinilabiliales</taxon>
        <taxon>Marinilabiliaceae</taxon>
        <taxon>Saccharicrinis</taxon>
    </lineage>
</organism>
<dbReference type="Pfam" id="PF18962">
    <property type="entry name" value="Por_Secre_tail"/>
    <property type="match status" value="1"/>
</dbReference>
<dbReference type="InterPro" id="IPR012334">
    <property type="entry name" value="Pectin_lyas_fold"/>
</dbReference>
<evidence type="ECO:0000259" key="4">
    <source>
        <dbReference type="Pfam" id="PF13229"/>
    </source>
</evidence>